<feature type="transmembrane region" description="Helical" evidence="1">
    <location>
        <begin position="110"/>
        <end position="129"/>
    </location>
</feature>
<feature type="transmembrane region" description="Helical" evidence="1">
    <location>
        <begin position="57"/>
        <end position="78"/>
    </location>
</feature>
<gene>
    <name evidence="2" type="ORF">FMM02_05570</name>
</gene>
<accession>A0A516IRD2</accession>
<dbReference type="OrthoDB" id="7425212at2"/>
<evidence type="ECO:0000313" key="3">
    <source>
        <dbReference type="Proteomes" id="UP000321857"/>
    </source>
</evidence>
<evidence type="ECO:0000256" key="1">
    <source>
        <dbReference type="SAM" id="Phobius"/>
    </source>
</evidence>
<organism evidence="2 3">
    <name type="scientific">Sphingomonas xanthus</name>
    <dbReference type="NCBI Taxonomy" id="2594473"/>
    <lineage>
        <taxon>Bacteria</taxon>
        <taxon>Pseudomonadati</taxon>
        <taxon>Pseudomonadota</taxon>
        <taxon>Alphaproteobacteria</taxon>
        <taxon>Sphingomonadales</taxon>
        <taxon>Sphingomonadaceae</taxon>
        <taxon>Sphingomonas</taxon>
    </lineage>
</organism>
<reference evidence="2 3" key="1">
    <citation type="submission" date="2019-07" db="EMBL/GenBank/DDBJ databases">
        <title>Sphingomonas AE3 Genome sequencing and assembly.</title>
        <authorList>
            <person name="Kim H."/>
        </authorList>
    </citation>
    <scope>NUCLEOTIDE SEQUENCE [LARGE SCALE GENOMIC DNA]</scope>
    <source>
        <strain evidence="2 3">AE3</strain>
    </source>
</reference>
<feature type="transmembrane region" description="Helical" evidence="1">
    <location>
        <begin position="27"/>
        <end position="45"/>
    </location>
</feature>
<keyword evidence="3" id="KW-1185">Reference proteome</keyword>
<proteinExistence type="predicted"/>
<feature type="transmembrane region" description="Helical" evidence="1">
    <location>
        <begin position="185"/>
        <end position="205"/>
    </location>
</feature>
<feature type="transmembrane region" description="Helical" evidence="1">
    <location>
        <begin position="225"/>
        <end position="242"/>
    </location>
</feature>
<evidence type="ECO:0000313" key="2">
    <source>
        <dbReference type="EMBL" id="QDP19476.1"/>
    </source>
</evidence>
<dbReference type="Proteomes" id="UP000321857">
    <property type="component" value="Chromosome"/>
</dbReference>
<protein>
    <submittedName>
        <fullName evidence="2">DUF2569 domain-containing protein</fullName>
    </submittedName>
</protein>
<dbReference type="RefSeq" id="WP_147493929.1">
    <property type="nucleotide sequence ID" value="NZ_CP041659.1"/>
</dbReference>
<dbReference type="AlphaFoldDB" id="A0A516IRD2"/>
<dbReference type="KEGG" id="sxa:FMM02_05570"/>
<feature type="transmembrane region" description="Helical" evidence="1">
    <location>
        <begin position="149"/>
        <end position="173"/>
    </location>
</feature>
<keyword evidence="1" id="KW-0812">Transmembrane</keyword>
<sequence length="255" mass="27920">MLGPMTQRLQARSAALLLSIETSLPRLMTGWFVMAMLASALRIALSPMPAPPAMDTLLPYLLLVTAPLISMGLALHWFRNGHRLPQPEIRLAKVGRWRNVSRAEAERHPLYGSSGIMVSLLIGMLLNVPVRALEYFAAIPALSGTVPPWLSTLHLMMTLDVVLLSSLYTIAFVAALRRVPLFPRLLVAVWAIDLAMQMGIASAVAQQGLPGTVADALHALLDGNAKKVLISIGLWLPYLLLSKRVNVTYRHRVEA</sequence>
<name>A0A516IRD2_9SPHN</name>
<keyword evidence="1" id="KW-1133">Transmembrane helix</keyword>
<dbReference type="EMBL" id="CP041659">
    <property type="protein sequence ID" value="QDP19476.1"/>
    <property type="molecule type" value="Genomic_DNA"/>
</dbReference>
<keyword evidence="1" id="KW-0472">Membrane</keyword>